<sequence>MSHFDYLGLLEKELVIAVGCTEPIAVAYAAAVAKSQIPDESIKGIVVRASQGIIKNAMAVSIPGADDSGLVLAATLGALCGNADLHLEVLRDVSQACIDEAKLHAHEWTKVYVAENTTDLYIEVLVTTTTRSAKVIIADRHDLVIRIEVDDQVVFDREHISEEKMPDLTDEFTLNDLFDFVDQVPIDRLGLIELSIKLNRAISIEGLQKGYGLQVGKIIYGGDVDNPGKAMSQITNYAVSLTASGSDARMAGVMLPVMSNSGSGNQGICCTVPVVAVAEKLDLPYERLVRAVLLSNLVAIFIKRSFGRLSAMCGVIAASTGASCGVVYLMDGKPGQIRAAIQNMLGTVTGMLCDGAKCGCAMKVATGVFAAMQSAILAIEGMSISSIEGIVENEAENTIMNLGRLAKEGMPNMNDVLLDIMLNKR</sequence>
<dbReference type="RefSeq" id="WP_119175853.1">
    <property type="nucleotide sequence ID" value="NZ_QXIT01000150.1"/>
</dbReference>
<dbReference type="AlphaFoldDB" id="A0A398D1U3"/>
<dbReference type="InterPro" id="IPR021144">
    <property type="entry name" value="UPF0597"/>
</dbReference>
<feature type="domain" description="Serine dehydratase-like alpha subunit" evidence="2">
    <location>
        <begin position="181"/>
        <end position="418"/>
    </location>
</feature>
<evidence type="ECO:0000313" key="4">
    <source>
        <dbReference type="Proteomes" id="UP000266260"/>
    </source>
</evidence>
<comment type="similarity">
    <text evidence="1">Belongs to the UPF0597 family.</text>
</comment>
<dbReference type="PANTHER" id="PTHR30501">
    <property type="entry name" value="UPF0597 PROTEIN YHAM"/>
    <property type="match status" value="1"/>
</dbReference>
<dbReference type="GO" id="GO:0019450">
    <property type="term" value="P:L-cysteine catabolic process to pyruvate"/>
    <property type="evidence" value="ECO:0007669"/>
    <property type="project" value="TreeGrafter"/>
</dbReference>
<evidence type="ECO:0000313" key="3">
    <source>
        <dbReference type="EMBL" id="RIE06738.1"/>
    </source>
</evidence>
<dbReference type="PIRSF" id="PIRSF006054">
    <property type="entry name" value="UCP006054"/>
    <property type="match status" value="1"/>
</dbReference>
<dbReference type="EMBL" id="QXIT01000150">
    <property type="protein sequence ID" value="RIE06738.1"/>
    <property type="molecule type" value="Genomic_DNA"/>
</dbReference>
<dbReference type="InterPro" id="IPR005130">
    <property type="entry name" value="Ser_deHydtase-like_asu"/>
</dbReference>
<organism evidence="3 4">
    <name type="scientific">Candidatus Cryosericum odellii</name>
    <dbReference type="NCBI Taxonomy" id="2290917"/>
    <lineage>
        <taxon>Bacteria</taxon>
        <taxon>Pseudomonadati</taxon>
        <taxon>Caldisericota/Cryosericota group</taxon>
        <taxon>Candidatus Cryosericota</taxon>
        <taxon>Candidatus Cryosericia</taxon>
        <taxon>Candidatus Cryosericales</taxon>
        <taxon>Candidatus Cryosericaceae</taxon>
        <taxon>Candidatus Cryosericum</taxon>
    </lineage>
</organism>
<protein>
    <recommendedName>
        <fullName evidence="1">UPF0597 protein SMC6_08530</fullName>
    </recommendedName>
</protein>
<evidence type="ECO:0000259" key="2">
    <source>
        <dbReference type="Pfam" id="PF03313"/>
    </source>
</evidence>
<name>A0A398D1U3_9BACT</name>
<comment type="caution">
    <text evidence="3">The sequence shown here is derived from an EMBL/GenBank/DDBJ whole genome shotgun (WGS) entry which is preliminary data.</text>
</comment>
<dbReference type="Pfam" id="PF03313">
    <property type="entry name" value="SDH_alpha"/>
    <property type="match status" value="1"/>
</dbReference>
<evidence type="ECO:0000256" key="1">
    <source>
        <dbReference type="HAMAP-Rule" id="MF_01845"/>
    </source>
</evidence>
<reference evidence="3 4" key="1">
    <citation type="submission" date="2018-09" db="EMBL/GenBank/DDBJ databases">
        <title>Discovery and Ecogenomic Context for Candidatus Cryosericales, a Global Caldiserica Order Active in Thawing Permafrost.</title>
        <authorList>
            <person name="Martinez M.A."/>
            <person name="Woodcroft B.J."/>
            <person name="Ignacio Espinoza J.C."/>
            <person name="Zayed A."/>
            <person name="Singleton C.M."/>
            <person name="Boyd J."/>
            <person name="Li Y.-F."/>
            <person name="Purvine S."/>
            <person name="Maughan H."/>
            <person name="Hodgkins S.B."/>
            <person name="Anderson D."/>
            <person name="Sederholm M."/>
            <person name="Temperton B."/>
            <person name="Saleska S.R."/>
            <person name="Tyson G.W."/>
            <person name="Rich V.I."/>
        </authorList>
    </citation>
    <scope>NUCLEOTIDE SEQUENCE [LARGE SCALE GENOMIC DNA]</scope>
    <source>
        <strain evidence="3 4">SMC6</strain>
    </source>
</reference>
<dbReference type="HAMAP" id="MF_01845">
    <property type="entry name" value="UPF0597"/>
    <property type="match status" value="1"/>
</dbReference>
<dbReference type="GO" id="GO:0080146">
    <property type="term" value="F:L-cysteine desulfhydrase activity"/>
    <property type="evidence" value="ECO:0007669"/>
    <property type="project" value="TreeGrafter"/>
</dbReference>
<dbReference type="Proteomes" id="UP000266260">
    <property type="component" value="Unassembled WGS sequence"/>
</dbReference>
<proteinExistence type="inferred from homology"/>
<keyword evidence="4" id="KW-1185">Reference proteome</keyword>
<dbReference type="PANTHER" id="PTHR30501:SF2">
    <property type="entry name" value="UPF0597 PROTEIN YHAM"/>
    <property type="match status" value="1"/>
</dbReference>
<gene>
    <name evidence="3" type="ORF">SMC6_08530</name>
</gene>
<accession>A0A398D1U3</accession>